<keyword evidence="4" id="KW-1185">Reference proteome</keyword>
<feature type="coiled-coil region" evidence="1">
    <location>
        <begin position="361"/>
        <end position="448"/>
    </location>
</feature>
<reference evidence="3" key="1">
    <citation type="submission" date="2021-01" db="EMBL/GenBank/DDBJ databases">
        <authorList>
            <consortium name="Genoscope - CEA"/>
            <person name="William W."/>
        </authorList>
    </citation>
    <scope>NUCLEOTIDE SEQUENCE</scope>
</reference>
<dbReference type="OrthoDB" id="308070at2759"/>
<feature type="region of interest" description="Disordered" evidence="2">
    <location>
        <begin position="720"/>
        <end position="794"/>
    </location>
</feature>
<evidence type="ECO:0008006" key="5">
    <source>
        <dbReference type="Google" id="ProtNLM"/>
    </source>
</evidence>
<feature type="compositionally biased region" description="Acidic residues" evidence="2">
    <location>
        <begin position="18"/>
        <end position="40"/>
    </location>
</feature>
<feature type="compositionally biased region" description="Polar residues" evidence="2">
    <location>
        <begin position="766"/>
        <end position="778"/>
    </location>
</feature>
<feature type="region of interest" description="Disordered" evidence="2">
    <location>
        <begin position="1"/>
        <end position="52"/>
    </location>
</feature>
<dbReference type="EMBL" id="CAJJDN010000103">
    <property type="protein sequence ID" value="CAD8113301.1"/>
    <property type="molecule type" value="Genomic_DNA"/>
</dbReference>
<evidence type="ECO:0000256" key="1">
    <source>
        <dbReference type="SAM" id="Coils"/>
    </source>
</evidence>
<feature type="coiled-coil region" evidence="1">
    <location>
        <begin position="245"/>
        <end position="273"/>
    </location>
</feature>
<feature type="coiled-coil region" evidence="1">
    <location>
        <begin position="73"/>
        <end position="114"/>
    </location>
</feature>
<keyword evidence="1" id="KW-0175">Coiled coil</keyword>
<organism evidence="3 4">
    <name type="scientific">Paramecium sonneborni</name>
    <dbReference type="NCBI Taxonomy" id="65129"/>
    <lineage>
        <taxon>Eukaryota</taxon>
        <taxon>Sar</taxon>
        <taxon>Alveolata</taxon>
        <taxon>Ciliophora</taxon>
        <taxon>Intramacronucleata</taxon>
        <taxon>Oligohymenophorea</taxon>
        <taxon>Peniculida</taxon>
        <taxon>Parameciidae</taxon>
        <taxon>Paramecium</taxon>
    </lineage>
</organism>
<name>A0A8S1QEC4_9CILI</name>
<gene>
    <name evidence="3" type="ORF">PSON_ATCC_30995.1.T1030042</name>
</gene>
<sequence length="794" mass="93886">MSDEDPYKDDDLDKGDNPDDDNKDLEDNNEDGDGDFVDDGDNPKEDDDLKNNEFTGGLKITIDEQGLDENQKLRKLKDLLAQHVQQVQKLRRRNNNLRTQLKKLGDKAEKLVQSNVRKQKLLEQKLDPKHNHLAEKKILYEIKNNNKSTKDFADKIDSRILDKLINIDKMEQSNTLLREQIKALKDRNKNLDQTEEVNKLSNEILLVEKQIADEERLNRKMFLIIREQELELKQQQIDCDYESRLDSLKEDIKKLKEDIKNQQKEELHQTRREIEMNNYFTELKNIYRSMCNKLNKPCEEKDYYKSSKEQDEDNTNNSNLKNAIKCAQKIQKDNQMGFLKQKENQKKPEENDELNKALIEFKKDNEIFKKLQEDVQNLQQDLEKKEKQTQKERKFQLEEYSKLSEDVGQLAKQLKEKEVQTKSTVTKLNDLQRQLQLLDKRQVQEQIQSTQQKPESIMFGIDKKTETCLPFDDSKNLDWTLNMPINQIVVCKNSKNDLIIGLELTYGNADNKEEQKITKHIGLQEGSIGKEQIIITPEDKLSYISGFYNQEQIIFLKFETTKKRIIQVGNMKYKDNFTKDFRIEIKDREILGFSGILDYTQESQNPSERYLVAIGLNLKQKELDISTRKRLKKQKMLEEQDKQRVPVDYRKITYPFRKNHPKHLELIKSQPKLEVSIYDEEKVKLYQKEKERYLQAQRAQLGFSSVKQFSPATYKLKEYQEEEQKRKEMSDQRKLRVEQKREEIKNGLTLPGIKTPQDKDKKGLNGQKTNSPQKQQKQGQKEVPKKDDSKAKKK</sequence>
<feature type="compositionally biased region" description="Basic and acidic residues" evidence="2">
    <location>
        <begin position="720"/>
        <end position="745"/>
    </location>
</feature>
<evidence type="ECO:0000313" key="3">
    <source>
        <dbReference type="EMBL" id="CAD8113301.1"/>
    </source>
</evidence>
<accession>A0A8S1QEC4</accession>
<dbReference type="Proteomes" id="UP000692954">
    <property type="component" value="Unassembled WGS sequence"/>
</dbReference>
<feature type="compositionally biased region" description="Basic and acidic residues" evidence="2">
    <location>
        <begin position="779"/>
        <end position="794"/>
    </location>
</feature>
<evidence type="ECO:0000313" key="4">
    <source>
        <dbReference type="Proteomes" id="UP000692954"/>
    </source>
</evidence>
<dbReference type="AlphaFoldDB" id="A0A8S1QEC4"/>
<feature type="compositionally biased region" description="Basic and acidic residues" evidence="2">
    <location>
        <begin position="41"/>
        <end position="51"/>
    </location>
</feature>
<evidence type="ECO:0000256" key="2">
    <source>
        <dbReference type="SAM" id="MobiDB-lite"/>
    </source>
</evidence>
<proteinExistence type="predicted"/>
<protein>
    <recommendedName>
        <fullName evidence="5">Jacalin-type lectin domain-containing protein</fullName>
    </recommendedName>
</protein>
<comment type="caution">
    <text evidence="3">The sequence shown here is derived from an EMBL/GenBank/DDBJ whole genome shotgun (WGS) entry which is preliminary data.</text>
</comment>
<feature type="coiled-coil region" evidence="1">
    <location>
        <begin position="167"/>
        <end position="217"/>
    </location>
</feature>